<dbReference type="RefSeq" id="WP_073139750.1">
    <property type="nucleotide sequence ID" value="NZ_FQUV01000001.1"/>
</dbReference>
<dbReference type="EMBL" id="FQUV01000001">
    <property type="protein sequence ID" value="SHE43618.1"/>
    <property type="molecule type" value="Genomic_DNA"/>
</dbReference>
<reference evidence="3" key="1">
    <citation type="submission" date="2016-11" db="EMBL/GenBank/DDBJ databases">
        <authorList>
            <person name="Varghese N."/>
            <person name="Submissions S."/>
        </authorList>
    </citation>
    <scope>NUCLEOTIDE SEQUENCE [LARGE SCALE GENOMIC DNA]</scope>
    <source>
        <strain evidence="3">DSM 100566</strain>
    </source>
</reference>
<evidence type="ECO:0000313" key="2">
    <source>
        <dbReference type="EMBL" id="SHE43618.1"/>
    </source>
</evidence>
<dbReference type="AlphaFoldDB" id="A0A1M4TGS7"/>
<feature type="domain" description="CD-NTase-associated protein 12/Pycsar effector protein TIR" evidence="1">
    <location>
        <begin position="133"/>
        <end position="253"/>
    </location>
</feature>
<sequence>MSFDRFLNDLKEIEAELNLLQAEANDPHSYGSREFDENHLDELLEDLTDYSRSNGNGALTTKLSSLQKVEETYGYNRNSKITEIRARTLRVIRVLETFGSDFLSREGVEQNEIATKASAGSSVPPDSVVVKTKVFVVHGHDNAVLFRVKETLGSLGLRPVVLREQPNGGKTVIEKFEEYSDVGFAVILMTADDMGGALAEVERDKASPRARQNVVMELGFFASKLGRSKICVLKSKGVEAPSDIMGVVYTEIDGAEAWRMSLAQELLHAGYEIDLNRLI</sequence>
<accession>A0A1M4TGS7</accession>
<dbReference type="InterPro" id="IPR019302">
    <property type="entry name" value="CAP12/PCTIR_TIR_dom"/>
</dbReference>
<keyword evidence="3" id="KW-1185">Reference proteome</keyword>
<dbReference type="OrthoDB" id="5497289at2"/>
<organism evidence="2 3">
    <name type="scientific">Litoreibacter ascidiaceicola</name>
    <dbReference type="NCBI Taxonomy" id="1486859"/>
    <lineage>
        <taxon>Bacteria</taxon>
        <taxon>Pseudomonadati</taxon>
        <taxon>Pseudomonadota</taxon>
        <taxon>Alphaproteobacteria</taxon>
        <taxon>Rhodobacterales</taxon>
        <taxon>Roseobacteraceae</taxon>
        <taxon>Litoreibacter</taxon>
    </lineage>
</organism>
<gene>
    <name evidence="2" type="ORF">SAMN05444273_101411</name>
</gene>
<dbReference type="Pfam" id="PF10137">
    <property type="entry name" value="CAP12-PCTIR_TIR"/>
    <property type="match status" value="1"/>
</dbReference>
<proteinExistence type="predicted"/>
<dbReference type="Proteomes" id="UP000184144">
    <property type="component" value="Unassembled WGS sequence"/>
</dbReference>
<name>A0A1M4TGS7_9RHOB</name>
<evidence type="ECO:0000259" key="1">
    <source>
        <dbReference type="Pfam" id="PF10137"/>
    </source>
</evidence>
<evidence type="ECO:0000313" key="3">
    <source>
        <dbReference type="Proteomes" id="UP000184144"/>
    </source>
</evidence>
<dbReference type="GO" id="GO:0050135">
    <property type="term" value="F:NADP+ nucleosidase activity"/>
    <property type="evidence" value="ECO:0007669"/>
    <property type="project" value="InterPro"/>
</dbReference>
<protein>
    <submittedName>
        <fullName evidence="2">Predicted nucleotide-binding protein containing TIR-like domain</fullName>
    </submittedName>
</protein>